<dbReference type="GO" id="GO:0004828">
    <property type="term" value="F:serine-tRNA ligase activity"/>
    <property type="evidence" value="ECO:0007669"/>
    <property type="project" value="UniProtKB-EC"/>
</dbReference>
<name>A0A0L0W9X8_GOTPU</name>
<evidence type="ECO:0000259" key="1">
    <source>
        <dbReference type="Pfam" id="PF00587"/>
    </source>
</evidence>
<reference evidence="3" key="1">
    <citation type="submission" date="2015-07" db="EMBL/GenBank/DDBJ databases">
        <title>Draft genome sequence of the purine-degrading Gottschalkia purinilyticum DSM 1384 (formerly Clostridium purinilyticum).</title>
        <authorList>
            <person name="Poehlein A."/>
            <person name="Schiel-Bengelsdorf B."/>
            <person name="Bengelsdorf F.R."/>
            <person name="Daniel R."/>
            <person name="Duerre P."/>
        </authorList>
    </citation>
    <scope>NUCLEOTIDE SEQUENCE [LARGE SCALE GENOMIC DNA]</scope>
    <source>
        <strain evidence="3">DSM 1384</strain>
    </source>
</reference>
<protein>
    <submittedName>
        <fullName evidence="2">Type-2 serine--tRNA ligase</fullName>
        <ecNumber evidence="2">6.1.1.11</ecNumber>
    </submittedName>
</protein>
<evidence type="ECO:0000313" key="3">
    <source>
        <dbReference type="Proteomes" id="UP000037267"/>
    </source>
</evidence>
<dbReference type="RefSeq" id="WP_050355456.1">
    <property type="nucleotide sequence ID" value="NZ_LGSS01000008.1"/>
</dbReference>
<sequence>MEKIIFDINDIDDKVLGQLCYSIYFIDENIEDVRLEEDSLIIEHKSIREEIIKDKVKELVERYSKNEFPLKDQIVFTNNKDVPFKENIIEVMVNKKIIKQVDLGMYIFREPFITLLKFFDDYFVSNIAKKFNAKHEYYPVVIKSDTLNKTNHFTSFPEHVHFVTHLNEDIDLIKLFIDEINKSNGWNDNVEIDFNEYFKKPQHMINPATCYHCYEGMKGETLDGDGTVVTAVSKVHRYESKNHKDIGRLMDFTMREIIFVGNPNFVKENRAKSLDLLKEIIERWELDCWIENANDMFFTNDFQVKASFQRKNDMKYELKMNIPYFNKAISVSSSNFHSATFGKAFDIKSGKRPVVTGCLAFGLERWVIAFLSQYGLDSELWPKELKKDYDNWCEKNEI</sequence>
<dbReference type="SUPFAM" id="SSF55681">
    <property type="entry name" value="Class II aaRS and biotin synthetases"/>
    <property type="match status" value="1"/>
</dbReference>
<dbReference type="STRING" id="1503.CLPU_8c01230"/>
<dbReference type="GO" id="GO:0006418">
    <property type="term" value="P:tRNA aminoacylation for protein translation"/>
    <property type="evidence" value="ECO:0007669"/>
    <property type="project" value="InterPro"/>
</dbReference>
<dbReference type="EC" id="6.1.1.11" evidence="2"/>
<dbReference type="PATRIC" id="fig|1503.3.peg.3265"/>
<keyword evidence="2" id="KW-0436">Ligase</keyword>
<accession>A0A0L0W9X8</accession>
<dbReference type="Pfam" id="PF00587">
    <property type="entry name" value="tRNA-synt_2b"/>
    <property type="match status" value="1"/>
</dbReference>
<proteinExistence type="predicted"/>
<comment type="caution">
    <text evidence="2">The sequence shown here is derived from an EMBL/GenBank/DDBJ whole genome shotgun (WGS) entry which is preliminary data.</text>
</comment>
<feature type="domain" description="Aminoacyl-tRNA synthetase class II (G/ P/ S/T)" evidence="1">
    <location>
        <begin position="229"/>
        <end position="374"/>
    </location>
</feature>
<dbReference type="GO" id="GO:0005524">
    <property type="term" value="F:ATP binding"/>
    <property type="evidence" value="ECO:0007669"/>
    <property type="project" value="InterPro"/>
</dbReference>
<gene>
    <name evidence="2" type="primary">serS</name>
    <name evidence="2" type="ORF">CLPU_8c01230</name>
</gene>
<dbReference type="InterPro" id="IPR045864">
    <property type="entry name" value="aa-tRNA-synth_II/BPL/LPL"/>
</dbReference>
<keyword evidence="3" id="KW-1185">Reference proteome</keyword>
<dbReference type="Gene3D" id="3.30.930.10">
    <property type="entry name" value="Bira Bifunctional Protein, Domain 2"/>
    <property type="match status" value="1"/>
</dbReference>
<dbReference type="AlphaFoldDB" id="A0A0L0W9X8"/>
<dbReference type="OrthoDB" id="583154at2"/>
<dbReference type="EMBL" id="LGSS01000008">
    <property type="protein sequence ID" value="KNF08358.1"/>
    <property type="molecule type" value="Genomic_DNA"/>
</dbReference>
<organism evidence="2 3">
    <name type="scientific">Gottschalkia purinilytica</name>
    <name type="common">Clostridium purinilyticum</name>
    <dbReference type="NCBI Taxonomy" id="1503"/>
    <lineage>
        <taxon>Bacteria</taxon>
        <taxon>Bacillati</taxon>
        <taxon>Bacillota</taxon>
        <taxon>Tissierellia</taxon>
        <taxon>Tissierellales</taxon>
        <taxon>Gottschalkiaceae</taxon>
        <taxon>Gottschalkia</taxon>
    </lineage>
</organism>
<evidence type="ECO:0000313" key="2">
    <source>
        <dbReference type="EMBL" id="KNF08358.1"/>
    </source>
</evidence>
<dbReference type="InterPro" id="IPR002314">
    <property type="entry name" value="aa-tRNA-synt_IIb"/>
</dbReference>
<dbReference type="GO" id="GO:0140096">
    <property type="term" value="F:catalytic activity, acting on a protein"/>
    <property type="evidence" value="ECO:0007669"/>
    <property type="project" value="UniProtKB-ARBA"/>
</dbReference>
<dbReference type="Proteomes" id="UP000037267">
    <property type="component" value="Unassembled WGS sequence"/>
</dbReference>
<dbReference type="GO" id="GO:0016740">
    <property type="term" value="F:transferase activity"/>
    <property type="evidence" value="ECO:0007669"/>
    <property type="project" value="UniProtKB-ARBA"/>
</dbReference>